<reference evidence="3" key="1">
    <citation type="journal article" date="2011" name="Nat. Biotechnol.">
        <title>The genomic sequence of the Chinese hamster ovary (CHO)-K1 cell line.</title>
        <authorList>
            <person name="Xu X."/>
            <person name="Nagarajan H."/>
            <person name="Lewis N.E."/>
            <person name="Pan S."/>
            <person name="Cai Z."/>
            <person name="Liu X."/>
            <person name="Chen W."/>
            <person name="Xie M."/>
            <person name="Wang W."/>
            <person name="Hammond S."/>
            <person name="Andersen M.R."/>
            <person name="Neff N."/>
            <person name="Passarelli B."/>
            <person name="Koh W."/>
            <person name="Fan H.C."/>
            <person name="Wang J."/>
            <person name="Gui Y."/>
            <person name="Lee K.H."/>
            <person name="Betenbaugh M.J."/>
            <person name="Quake S.R."/>
            <person name="Famili I."/>
            <person name="Palsson B.O."/>
            <person name="Wang J."/>
        </authorList>
    </citation>
    <scope>NUCLEOTIDE SEQUENCE [LARGE SCALE GENOMIC DNA]</scope>
    <source>
        <strain evidence="3">CHO K1 cell line</strain>
    </source>
</reference>
<organism evidence="2 3">
    <name type="scientific">Cricetulus griseus</name>
    <name type="common">Chinese hamster</name>
    <name type="synonym">Cricetulus barabensis griseus</name>
    <dbReference type="NCBI Taxonomy" id="10029"/>
    <lineage>
        <taxon>Eukaryota</taxon>
        <taxon>Metazoa</taxon>
        <taxon>Chordata</taxon>
        <taxon>Craniata</taxon>
        <taxon>Vertebrata</taxon>
        <taxon>Euteleostomi</taxon>
        <taxon>Mammalia</taxon>
        <taxon>Eutheria</taxon>
        <taxon>Euarchontoglires</taxon>
        <taxon>Glires</taxon>
        <taxon>Rodentia</taxon>
        <taxon>Myomorpha</taxon>
        <taxon>Muroidea</taxon>
        <taxon>Cricetidae</taxon>
        <taxon>Cricetinae</taxon>
        <taxon>Cricetulus</taxon>
    </lineage>
</organism>
<gene>
    <name evidence="2" type="ORF">I79_000044</name>
</gene>
<dbReference type="EMBL" id="JH000002">
    <property type="protein sequence ID" value="EGV92501.1"/>
    <property type="molecule type" value="Genomic_DNA"/>
</dbReference>
<name>G3GRA1_CRIGR</name>
<protein>
    <submittedName>
        <fullName evidence="2">Uncharacterized protein</fullName>
    </submittedName>
</protein>
<accession>G3GRA1</accession>
<sequence>MKQLKSAKLQSRRGSRRGDRSDWMTKPLVQTLGSKAESQKSQVQLRQPVDPSAMGLGPFC</sequence>
<dbReference type="Proteomes" id="UP000001075">
    <property type="component" value="Unassembled WGS sequence"/>
</dbReference>
<dbReference type="InParanoid" id="G3GRA1"/>
<evidence type="ECO:0000256" key="1">
    <source>
        <dbReference type="SAM" id="MobiDB-lite"/>
    </source>
</evidence>
<dbReference type="AlphaFoldDB" id="G3GRA1"/>
<evidence type="ECO:0000313" key="2">
    <source>
        <dbReference type="EMBL" id="EGV92501.1"/>
    </source>
</evidence>
<proteinExistence type="predicted"/>
<evidence type="ECO:0000313" key="3">
    <source>
        <dbReference type="Proteomes" id="UP000001075"/>
    </source>
</evidence>
<feature type="region of interest" description="Disordered" evidence="1">
    <location>
        <begin position="1"/>
        <end position="60"/>
    </location>
</feature>